<evidence type="ECO:0000256" key="3">
    <source>
        <dbReference type="SAM" id="Coils"/>
    </source>
</evidence>
<feature type="transmembrane region" description="Helical" evidence="5">
    <location>
        <begin position="124"/>
        <end position="147"/>
    </location>
</feature>
<evidence type="ECO:0000256" key="2">
    <source>
        <dbReference type="PROSITE-ProRule" id="PRU00175"/>
    </source>
</evidence>
<dbReference type="GO" id="GO:0008270">
    <property type="term" value="F:zinc ion binding"/>
    <property type="evidence" value="ECO:0007669"/>
    <property type="project" value="UniProtKB-KW"/>
</dbReference>
<feature type="compositionally biased region" description="Basic and acidic residues" evidence="4">
    <location>
        <begin position="355"/>
        <end position="373"/>
    </location>
</feature>
<dbReference type="Pfam" id="PF08238">
    <property type="entry name" value="Sel1"/>
    <property type="match status" value="2"/>
</dbReference>
<feature type="compositionally biased region" description="Low complexity" evidence="4">
    <location>
        <begin position="332"/>
        <end position="347"/>
    </location>
</feature>
<feature type="transmembrane region" description="Helical" evidence="5">
    <location>
        <begin position="99"/>
        <end position="118"/>
    </location>
</feature>
<accession>A0A061S9K5</accession>
<proteinExistence type="inferred from homology"/>
<comment type="similarity">
    <text evidence="1">Belongs to the sel-1 family.</text>
</comment>
<dbReference type="SUPFAM" id="SSF57850">
    <property type="entry name" value="RING/U-box"/>
    <property type="match status" value="1"/>
</dbReference>
<feature type="compositionally biased region" description="Low complexity" evidence="4">
    <location>
        <begin position="509"/>
        <end position="525"/>
    </location>
</feature>
<dbReference type="PANTHER" id="PTHR11102:SF160">
    <property type="entry name" value="ERAD-ASSOCIATED E3 UBIQUITIN-PROTEIN LIGASE COMPONENT HRD3"/>
    <property type="match status" value="1"/>
</dbReference>
<dbReference type="SMART" id="SM00671">
    <property type="entry name" value="SEL1"/>
    <property type="match status" value="2"/>
</dbReference>
<dbReference type="InterPro" id="IPR001841">
    <property type="entry name" value="Znf_RING"/>
</dbReference>
<feature type="compositionally biased region" description="Low complexity" evidence="4">
    <location>
        <begin position="390"/>
        <end position="411"/>
    </location>
</feature>
<dbReference type="Gene3D" id="3.30.40.10">
    <property type="entry name" value="Zinc/RING finger domain, C3HC4 (zinc finger)"/>
    <property type="match status" value="1"/>
</dbReference>
<dbReference type="SUPFAM" id="SSF81901">
    <property type="entry name" value="HCP-like"/>
    <property type="match status" value="1"/>
</dbReference>
<dbReference type="InterPro" id="IPR006597">
    <property type="entry name" value="Sel1-like"/>
</dbReference>
<dbReference type="AlphaFoldDB" id="A0A061S9K5"/>
<evidence type="ECO:0000259" key="6">
    <source>
        <dbReference type="PROSITE" id="PS50089"/>
    </source>
</evidence>
<dbReference type="Pfam" id="PF13920">
    <property type="entry name" value="zf-C3HC4_3"/>
    <property type="match status" value="1"/>
</dbReference>
<evidence type="ECO:0000313" key="7">
    <source>
        <dbReference type="EMBL" id="JAC80938.1"/>
    </source>
</evidence>
<name>A0A061S9K5_9CHLO</name>
<dbReference type="InterPro" id="IPR013083">
    <property type="entry name" value="Znf_RING/FYVE/PHD"/>
</dbReference>
<keyword evidence="2" id="KW-0479">Metal-binding</keyword>
<keyword evidence="2" id="KW-0863">Zinc-finger</keyword>
<keyword evidence="2" id="KW-0862">Zinc</keyword>
<feature type="compositionally biased region" description="Basic residues" evidence="4">
    <location>
        <begin position="374"/>
        <end position="387"/>
    </location>
</feature>
<feature type="region of interest" description="Disordered" evidence="4">
    <location>
        <begin position="257"/>
        <end position="447"/>
    </location>
</feature>
<evidence type="ECO:0000256" key="1">
    <source>
        <dbReference type="ARBA" id="ARBA00038101"/>
    </source>
</evidence>
<dbReference type="GO" id="GO:0005737">
    <property type="term" value="C:cytoplasm"/>
    <property type="evidence" value="ECO:0007669"/>
    <property type="project" value="UniProtKB-ARBA"/>
</dbReference>
<keyword evidence="5" id="KW-1133">Transmembrane helix</keyword>
<feature type="region of interest" description="Disordered" evidence="4">
    <location>
        <begin position="488"/>
        <end position="567"/>
    </location>
</feature>
<sequence>MWDEPEDWPDFLASAPRLDPQHLSKWLKEQSQRRLELAAQLKEAEAERELQEYRFARRGEGGLVSAPLKYILVPRLVRRLVQCMEHIAWQMMLRLAPDIVWAVLFTVFVSAALVSWAASAEWDGLQALVSSLVLYWVSCHVLLRIGWDWRFRRRLRFWAAQGHPDAEFSLGTVYELGEGLPMNPKLAVHWFHKAARHGHCDAQFALGECYLRGHGVPANLREARKWFQRAANQGDEAADMMEMQIKRILDAGDQFEHSSDADVECRGGAAGSEPADGVGAGEEEERRKRKEAQRREYERTEAQRRQQASEKRKAKAERLRKEKQRREEEEAAAAVQAAEIAALVQQESKQRHCRSSGEGRDCAPPEQPKAARERRQRGVSHRARKLSPKAAACQQQPHEQQATAAPAAAAAVRVGRASVEAEESSEPGLPRLAKPVSPTASRIAKEECCQAKQGVPARGSLFEASKGIRRLRGTQSVPASPCSTSTAAAVLSSKAEPKEPAISSPSAWSCARPASPVSPSAASSPGGTATREDQISALTVPPPPPPPRQHLGLPSTPTAGINGIGRQNHEGTARQLDFVTAEGPVASKGWSPLQGLCWMGESPVGHRHGLGDLPAQSLSMASCAAPGPSAGATGLSAVVSHYLRLAEGAPESAGILGDTHPALASTVAVAPTRGAGPLWRSMMAQQVPTSSGKFGDDNVCVVCLDREPGGAAILPCGHTQMCLPCARALLWTGCQPCPICRGPIQDLVEFGP</sequence>
<keyword evidence="3" id="KW-0175">Coiled coil</keyword>
<reference evidence="7" key="1">
    <citation type="submission" date="2014-05" db="EMBL/GenBank/DDBJ databases">
        <title>The transcriptome of the halophilic microalga Tetraselmis sp. GSL018 isolated from the Great Salt Lake, Utah.</title>
        <authorList>
            <person name="Jinkerson R.E."/>
            <person name="D'Adamo S."/>
            <person name="Posewitz M.C."/>
        </authorList>
    </citation>
    <scope>NUCLEOTIDE SEQUENCE</scope>
    <source>
        <strain evidence="7">GSL018</strain>
    </source>
</reference>
<dbReference type="InterPro" id="IPR050767">
    <property type="entry name" value="Sel1_AlgK"/>
</dbReference>
<organism evidence="7">
    <name type="scientific">Tetraselmis sp. GSL018</name>
    <dbReference type="NCBI Taxonomy" id="582737"/>
    <lineage>
        <taxon>Eukaryota</taxon>
        <taxon>Viridiplantae</taxon>
        <taxon>Chlorophyta</taxon>
        <taxon>core chlorophytes</taxon>
        <taxon>Chlorodendrophyceae</taxon>
        <taxon>Chlorodendrales</taxon>
        <taxon>Chlorodendraceae</taxon>
        <taxon>Tetraselmis</taxon>
    </lineage>
</organism>
<dbReference type="SMART" id="SM00184">
    <property type="entry name" value="RING"/>
    <property type="match status" value="1"/>
</dbReference>
<evidence type="ECO:0000256" key="5">
    <source>
        <dbReference type="SAM" id="Phobius"/>
    </source>
</evidence>
<feature type="compositionally biased region" description="Basic and acidic residues" evidence="4">
    <location>
        <begin position="293"/>
        <end position="328"/>
    </location>
</feature>
<keyword evidence="5" id="KW-0472">Membrane</keyword>
<dbReference type="PROSITE" id="PS50089">
    <property type="entry name" value="ZF_RING_2"/>
    <property type="match status" value="1"/>
</dbReference>
<gene>
    <name evidence="7" type="ORF">TSPGSL018_9059</name>
</gene>
<feature type="coiled-coil region" evidence="3">
    <location>
        <begin position="27"/>
        <end position="54"/>
    </location>
</feature>
<feature type="domain" description="RING-type" evidence="6">
    <location>
        <begin position="700"/>
        <end position="741"/>
    </location>
</feature>
<dbReference type="EMBL" id="GBEZ01004266">
    <property type="protein sequence ID" value="JAC80938.1"/>
    <property type="molecule type" value="Transcribed_RNA"/>
</dbReference>
<evidence type="ECO:0000256" key="4">
    <source>
        <dbReference type="SAM" id="MobiDB-lite"/>
    </source>
</evidence>
<keyword evidence="5" id="KW-0812">Transmembrane</keyword>
<protein>
    <submittedName>
        <fullName evidence="7">Sel1 repeat family protein</fullName>
    </submittedName>
</protein>
<dbReference type="Gene3D" id="1.25.40.10">
    <property type="entry name" value="Tetratricopeptide repeat domain"/>
    <property type="match status" value="1"/>
</dbReference>
<dbReference type="InterPro" id="IPR011990">
    <property type="entry name" value="TPR-like_helical_dom_sf"/>
</dbReference>
<dbReference type="PANTHER" id="PTHR11102">
    <property type="entry name" value="SEL-1-LIKE PROTEIN"/>
    <property type="match status" value="1"/>
</dbReference>